<feature type="compositionally biased region" description="Basic and acidic residues" evidence="1">
    <location>
        <begin position="377"/>
        <end position="387"/>
    </location>
</feature>
<name>A0A2K3DEE9_CHLRE</name>
<feature type="region of interest" description="Disordered" evidence="1">
    <location>
        <begin position="67"/>
        <end position="93"/>
    </location>
</feature>
<evidence type="ECO:0000256" key="1">
    <source>
        <dbReference type="SAM" id="MobiDB-lite"/>
    </source>
</evidence>
<dbReference type="KEGG" id="cre:CHLRE_09g394176v5"/>
<feature type="region of interest" description="Disordered" evidence="1">
    <location>
        <begin position="921"/>
        <end position="950"/>
    </location>
</feature>
<feature type="compositionally biased region" description="Low complexity" evidence="1">
    <location>
        <begin position="773"/>
        <end position="786"/>
    </location>
</feature>
<feature type="region of interest" description="Disordered" evidence="1">
    <location>
        <begin position="1043"/>
        <end position="1068"/>
    </location>
</feature>
<dbReference type="RefSeq" id="XP_042921224.1">
    <property type="nucleotide sequence ID" value="XM_043065710.1"/>
</dbReference>
<accession>A0A2K3DEE9</accession>
<dbReference type="InterPro" id="IPR051303">
    <property type="entry name" value="Armcx_regulator"/>
</dbReference>
<evidence type="ECO:0000259" key="2">
    <source>
        <dbReference type="SMART" id="SM00401"/>
    </source>
</evidence>
<dbReference type="Proteomes" id="UP000006906">
    <property type="component" value="Chromosome 9"/>
</dbReference>
<dbReference type="Gramene" id="PNW78910">
    <property type="protein sequence ID" value="PNW78910"/>
    <property type="gene ID" value="CHLRE_09g394176v5"/>
</dbReference>
<feature type="domain" description="GATA-type" evidence="2">
    <location>
        <begin position="225"/>
        <end position="282"/>
    </location>
</feature>
<dbReference type="InterPro" id="IPR000679">
    <property type="entry name" value="Znf_GATA"/>
</dbReference>
<dbReference type="GeneID" id="66054667"/>
<feature type="compositionally biased region" description="Low complexity" evidence="1">
    <location>
        <begin position="1112"/>
        <end position="1121"/>
    </location>
</feature>
<dbReference type="GO" id="GO:0043565">
    <property type="term" value="F:sequence-specific DNA binding"/>
    <property type="evidence" value="ECO:0007669"/>
    <property type="project" value="InterPro"/>
</dbReference>
<reference evidence="3 4" key="1">
    <citation type="journal article" date="2007" name="Science">
        <title>The Chlamydomonas genome reveals the evolution of key animal and plant functions.</title>
        <authorList>
            <person name="Merchant S.S."/>
            <person name="Prochnik S.E."/>
            <person name="Vallon O."/>
            <person name="Harris E.H."/>
            <person name="Karpowicz S.J."/>
            <person name="Witman G.B."/>
            <person name="Terry A."/>
            <person name="Salamov A."/>
            <person name="Fritz-Laylin L.K."/>
            <person name="Marechal-Drouard L."/>
            <person name="Marshall W.F."/>
            <person name="Qu L.H."/>
            <person name="Nelson D.R."/>
            <person name="Sanderfoot A.A."/>
            <person name="Spalding M.H."/>
            <person name="Kapitonov V.V."/>
            <person name="Ren Q."/>
            <person name="Ferris P."/>
            <person name="Lindquist E."/>
            <person name="Shapiro H."/>
            <person name="Lucas S.M."/>
            <person name="Grimwood J."/>
            <person name="Schmutz J."/>
            <person name="Cardol P."/>
            <person name="Cerutti H."/>
            <person name="Chanfreau G."/>
            <person name="Chen C.L."/>
            <person name="Cognat V."/>
            <person name="Croft M.T."/>
            <person name="Dent R."/>
            <person name="Dutcher S."/>
            <person name="Fernandez E."/>
            <person name="Fukuzawa H."/>
            <person name="Gonzalez-Ballester D."/>
            <person name="Gonzalez-Halphen D."/>
            <person name="Hallmann A."/>
            <person name="Hanikenne M."/>
            <person name="Hippler M."/>
            <person name="Inwood W."/>
            <person name="Jabbari K."/>
            <person name="Kalanon M."/>
            <person name="Kuras R."/>
            <person name="Lefebvre P.A."/>
            <person name="Lemaire S.D."/>
            <person name="Lobanov A.V."/>
            <person name="Lohr M."/>
            <person name="Manuell A."/>
            <person name="Meier I."/>
            <person name="Mets L."/>
            <person name="Mittag M."/>
            <person name="Mittelmeier T."/>
            <person name="Moroney J.V."/>
            <person name="Moseley J."/>
            <person name="Napoli C."/>
            <person name="Nedelcu A.M."/>
            <person name="Niyogi K."/>
            <person name="Novoselov S.V."/>
            <person name="Paulsen I.T."/>
            <person name="Pazour G."/>
            <person name="Purton S."/>
            <person name="Ral J.P."/>
            <person name="Riano-Pachon D.M."/>
            <person name="Riekhof W."/>
            <person name="Rymarquis L."/>
            <person name="Schroda M."/>
            <person name="Stern D."/>
            <person name="Umen J."/>
            <person name="Willows R."/>
            <person name="Wilson N."/>
            <person name="Zimmer S.L."/>
            <person name="Allmer J."/>
            <person name="Balk J."/>
            <person name="Bisova K."/>
            <person name="Chen C.J."/>
            <person name="Elias M."/>
            <person name="Gendler K."/>
            <person name="Hauser C."/>
            <person name="Lamb M.R."/>
            <person name="Ledford H."/>
            <person name="Long J.C."/>
            <person name="Minagawa J."/>
            <person name="Page M.D."/>
            <person name="Pan J."/>
            <person name="Pootakham W."/>
            <person name="Roje S."/>
            <person name="Rose A."/>
            <person name="Stahlberg E."/>
            <person name="Terauchi A.M."/>
            <person name="Yang P."/>
            <person name="Ball S."/>
            <person name="Bowler C."/>
            <person name="Dieckmann C.L."/>
            <person name="Gladyshev V.N."/>
            <person name="Green P."/>
            <person name="Jorgensen R."/>
            <person name="Mayfield S."/>
            <person name="Mueller-Roeber B."/>
            <person name="Rajamani S."/>
            <person name="Sayre R.T."/>
            <person name="Brokstein P."/>
            <person name="Dubchak I."/>
            <person name="Goodstein D."/>
            <person name="Hornick L."/>
            <person name="Huang Y.W."/>
            <person name="Jhaveri J."/>
            <person name="Luo Y."/>
            <person name="Martinez D."/>
            <person name="Ngau W.C."/>
            <person name="Otillar B."/>
            <person name="Poliakov A."/>
            <person name="Porter A."/>
            <person name="Szajkowski L."/>
            <person name="Werner G."/>
            <person name="Zhou K."/>
            <person name="Grigoriev I.V."/>
            <person name="Rokhsar D.S."/>
            <person name="Grossman A.R."/>
        </authorList>
    </citation>
    <scope>NUCLEOTIDE SEQUENCE [LARGE SCALE GENOMIC DNA]</scope>
    <source>
        <strain evidence="4">CC-503</strain>
    </source>
</reference>
<gene>
    <name evidence="3" type="ORF">CHLRE_09g394176v5</name>
</gene>
<feature type="region of interest" description="Disordered" evidence="1">
    <location>
        <begin position="456"/>
        <end position="519"/>
    </location>
</feature>
<feature type="region of interest" description="Disordered" evidence="1">
    <location>
        <begin position="1098"/>
        <end position="1121"/>
    </location>
</feature>
<feature type="region of interest" description="Disordered" evidence="1">
    <location>
        <begin position="540"/>
        <end position="610"/>
    </location>
</feature>
<dbReference type="OrthoDB" id="553085at2759"/>
<dbReference type="EMBL" id="CM008970">
    <property type="protein sequence ID" value="PNW78910.1"/>
    <property type="molecule type" value="Genomic_DNA"/>
</dbReference>
<dbReference type="GO" id="GO:0006355">
    <property type="term" value="P:regulation of DNA-templated transcription"/>
    <property type="evidence" value="ECO:0007669"/>
    <property type="project" value="InterPro"/>
</dbReference>
<feature type="compositionally biased region" description="Low complexity" evidence="1">
    <location>
        <begin position="476"/>
        <end position="503"/>
    </location>
</feature>
<sequence>MEEASVAPGSAYSAHRQDLWLQARAHAGAASPSTAAADATTRATAAAPAPVADGAAKAAPANLVGSTAAAPAKPPPAAAGACGRPSRSAAGRARSVIAHQLHQEALPWAKREAAGAASSHEGAHSEINDDIAAPAARASGPKRAAVAVVATNPGTPATAKAPMQPKPLPLPLTPDVRCAACGKSCDARCGFFARGTGNFTCRGCCIRNLSTHGFYGPPGTRSLEEAGGRECAECGRQDTPRWYPHHTTLGAYECNACNARFNARKSRPRGVAPPLESAARGMAAGVTAAGSAVRPGPMPPAAVNKAATAAPAGKSAAATVASGPLTVGAGRKAAAAVKVGAVKAAVSKAGVAKTASRAQQAAGFPVARKRPPGARSLLDEAGGRECGDCGAHSGDGSSWRPHPDQQGVYVCGSCGGKDAARKRKLGGGGEGGSARKAPKRVPGLVDTAGAQAAAVPSAACCEGGGTKRQRQRRQEQAAGAGSLSGAEAAASSSAVSPTVTPAAKRPAHSQLVQRQDPAAAAPATSWNAVAAAAAACQTSHSDEATAEAEAVRQGAWEAPGSTPRWELPQLSQSRQRSQQVCQQPARGPLPAQSRAPAEQGRAPARATTSVSDAAASAAAASLAGTSTGLSGRSDAAATAPTATMTKSSNATGITATASVLSEWTSPAIDAVRCAFCAGGFVRMETGHFGFFMEGTRAYTCHGCCCINLKRYGFYGPPGARNMTEAGGRACAGCRTTTAQTWVPHKFRMGLYLCTACHCRQGRGTPPEDGRGTAGAAAGDRATAARGPVLVLSPLQQQKRKRRRAREQQPTSKEDEKEEEDGGDGACEGAVDSEFEELVEEAAEGDVEEAAEGDVEEAAEGRLEEAVVGDVEEAALSARRQLLEQQTAFRVQASHALLAASVHASATAVAGLFAADQAPACSGGGNGEGSGGSSSCSSSYRLPASPGPEQVAGRMSDWLQAHVCRWPLALLLGPAAEALGLDREEPPPGLTPEEQETWRGCRARVCGTWLRVAHQAMMGPAASNAPAASTAAAAPFAAGAAPSAAAAERPEARGLLPRPQQPAASSPPAAVHRFRMESYSASVALASELAKWLQSAPRRKVQQESLPPPASTLPPTHAHTAGAAATAQRHEGVAGPCLCTPGSAARAGGAAADLGAVDGSSTCGRGAVQPESSALAGSASAAGGAAGRADEGRDGLEASLQPLLLRPVCQALCE</sequence>
<feature type="region of interest" description="Disordered" evidence="1">
    <location>
        <begin position="422"/>
        <end position="441"/>
    </location>
</feature>
<protein>
    <recommendedName>
        <fullName evidence="2">GATA-type domain-containing protein</fullName>
    </recommendedName>
</protein>
<dbReference type="PANTHER" id="PTHR15712">
    <property type="entry name" value="ARMADILLO REPEAT CONTAINING PROTEIN"/>
    <property type="match status" value="1"/>
</dbReference>
<dbReference type="AlphaFoldDB" id="A0A2K3DEE9"/>
<evidence type="ECO:0000313" key="3">
    <source>
        <dbReference type="EMBL" id="PNW78910.1"/>
    </source>
</evidence>
<dbReference type="Gene3D" id="3.30.50.10">
    <property type="entry name" value="Erythroid Transcription Factor GATA-1, subunit A"/>
    <property type="match status" value="1"/>
</dbReference>
<feature type="region of interest" description="Disordered" evidence="1">
    <location>
        <begin position="762"/>
        <end position="827"/>
    </location>
</feature>
<organism evidence="3 4">
    <name type="scientific">Chlamydomonas reinhardtii</name>
    <name type="common">Chlamydomonas smithii</name>
    <dbReference type="NCBI Taxonomy" id="3055"/>
    <lineage>
        <taxon>Eukaryota</taxon>
        <taxon>Viridiplantae</taxon>
        <taxon>Chlorophyta</taxon>
        <taxon>core chlorophytes</taxon>
        <taxon>Chlorophyceae</taxon>
        <taxon>CS clade</taxon>
        <taxon>Chlamydomonadales</taxon>
        <taxon>Chlamydomonadaceae</taxon>
        <taxon>Chlamydomonas</taxon>
    </lineage>
</organism>
<feature type="region of interest" description="Disordered" evidence="1">
    <location>
        <begin position="360"/>
        <end position="404"/>
    </location>
</feature>
<dbReference type="InParanoid" id="A0A2K3DEE9"/>
<evidence type="ECO:0000313" key="4">
    <source>
        <dbReference type="Proteomes" id="UP000006906"/>
    </source>
</evidence>
<dbReference type="InterPro" id="IPR013088">
    <property type="entry name" value="Znf_NHR/GATA"/>
</dbReference>
<keyword evidence="4" id="KW-1185">Reference proteome</keyword>
<dbReference type="PANTHER" id="PTHR15712:SF23">
    <property type="entry name" value="ARMADILLO REPEAT CONTAINING 10"/>
    <property type="match status" value="1"/>
</dbReference>
<dbReference type="SMART" id="SM00401">
    <property type="entry name" value="ZnF_GATA"/>
    <property type="match status" value="1"/>
</dbReference>
<feature type="compositionally biased region" description="Gly residues" evidence="1">
    <location>
        <begin position="921"/>
        <end position="931"/>
    </location>
</feature>
<proteinExistence type="predicted"/>
<dbReference type="GO" id="GO:0008270">
    <property type="term" value="F:zinc ion binding"/>
    <property type="evidence" value="ECO:0007669"/>
    <property type="project" value="InterPro"/>
</dbReference>
<feature type="compositionally biased region" description="Low complexity" evidence="1">
    <location>
        <begin position="78"/>
        <end position="93"/>
    </location>
</feature>
<feature type="compositionally biased region" description="Low complexity" evidence="1">
    <location>
        <begin position="569"/>
        <end position="586"/>
    </location>
</feature>